<dbReference type="AlphaFoldDB" id="A0A392MM92"/>
<comment type="caution">
    <text evidence="1">The sequence shown here is derived from an EMBL/GenBank/DDBJ whole genome shotgun (WGS) entry which is preliminary data.</text>
</comment>
<protein>
    <submittedName>
        <fullName evidence="1">Uncharacterized protein</fullName>
    </submittedName>
</protein>
<sequence length="113" mass="12957">MNSTTCYGRIELHPTQQLERHRSDSLVVLVEIGELSWRRTHLLQQGENSQSIREELNFLEETRNYASLTGAAVKKATTTKYNKKVKLKDFLLRDLVLRRANMGGKNARDGKLA</sequence>
<keyword evidence="2" id="KW-1185">Reference proteome</keyword>
<accession>A0A392MM92</accession>
<evidence type="ECO:0000313" key="1">
    <source>
        <dbReference type="EMBL" id="MCH88632.1"/>
    </source>
</evidence>
<dbReference type="Proteomes" id="UP000265520">
    <property type="component" value="Unassembled WGS sequence"/>
</dbReference>
<evidence type="ECO:0000313" key="2">
    <source>
        <dbReference type="Proteomes" id="UP000265520"/>
    </source>
</evidence>
<organism evidence="1 2">
    <name type="scientific">Trifolium medium</name>
    <dbReference type="NCBI Taxonomy" id="97028"/>
    <lineage>
        <taxon>Eukaryota</taxon>
        <taxon>Viridiplantae</taxon>
        <taxon>Streptophyta</taxon>
        <taxon>Embryophyta</taxon>
        <taxon>Tracheophyta</taxon>
        <taxon>Spermatophyta</taxon>
        <taxon>Magnoliopsida</taxon>
        <taxon>eudicotyledons</taxon>
        <taxon>Gunneridae</taxon>
        <taxon>Pentapetalae</taxon>
        <taxon>rosids</taxon>
        <taxon>fabids</taxon>
        <taxon>Fabales</taxon>
        <taxon>Fabaceae</taxon>
        <taxon>Papilionoideae</taxon>
        <taxon>50 kb inversion clade</taxon>
        <taxon>NPAAA clade</taxon>
        <taxon>Hologalegina</taxon>
        <taxon>IRL clade</taxon>
        <taxon>Trifolieae</taxon>
        <taxon>Trifolium</taxon>
    </lineage>
</organism>
<dbReference type="EMBL" id="LXQA010014534">
    <property type="protein sequence ID" value="MCH88632.1"/>
    <property type="molecule type" value="Genomic_DNA"/>
</dbReference>
<name>A0A392MM92_9FABA</name>
<reference evidence="1 2" key="1">
    <citation type="journal article" date="2018" name="Front. Plant Sci.">
        <title>Red Clover (Trifolium pratense) and Zigzag Clover (T. medium) - A Picture of Genomic Similarities and Differences.</title>
        <authorList>
            <person name="Dluhosova J."/>
            <person name="Istvanek J."/>
            <person name="Nedelnik J."/>
            <person name="Repkova J."/>
        </authorList>
    </citation>
    <scope>NUCLEOTIDE SEQUENCE [LARGE SCALE GENOMIC DNA]</scope>
    <source>
        <strain evidence="2">cv. 10/8</strain>
        <tissue evidence="1">Leaf</tissue>
    </source>
</reference>
<proteinExistence type="predicted"/>
<gene>
    <name evidence="1" type="ORF">A2U01_0009523</name>
</gene>